<organism evidence="2 3">
    <name type="scientific">Flagellimonas okinawensis</name>
    <dbReference type="NCBI Taxonomy" id="3031324"/>
    <lineage>
        <taxon>Bacteria</taxon>
        <taxon>Pseudomonadati</taxon>
        <taxon>Bacteroidota</taxon>
        <taxon>Flavobacteriia</taxon>
        <taxon>Flavobacteriales</taxon>
        <taxon>Flavobacteriaceae</taxon>
        <taxon>Flagellimonas</taxon>
    </lineage>
</organism>
<keyword evidence="1" id="KW-0812">Transmembrane</keyword>
<evidence type="ECO:0000256" key="1">
    <source>
        <dbReference type="SAM" id="Phobius"/>
    </source>
</evidence>
<accession>A0ABT5XRF6</accession>
<keyword evidence="3" id="KW-1185">Reference proteome</keyword>
<comment type="caution">
    <text evidence="2">The sequence shown here is derived from an EMBL/GenBank/DDBJ whole genome shotgun (WGS) entry which is preliminary data.</text>
</comment>
<keyword evidence="1" id="KW-0472">Membrane</keyword>
<keyword evidence="1" id="KW-1133">Transmembrane helix</keyword>
<sequence>MKLKKFVRFVMLLFFFIIAAIVPIPISFHKKDNLPTYEIEQLDKKKDEDDESEEYQAFS</sequence>
<gene>
    <name evidence="2" type="ORF">PY091_14760</name>
</gene>
<dbReference type="Proteomes" id="UP001217083">
    <property type="component" value="Unassembled WGS sequence"/>
</dbReference>
<dbReference type="RefSeq" id="WP_275650425.1">
    <property type="nucleotide sequence ID" value="NZ_JARFVA010000005.1"/>
</dbReference>
<proteinExistence type="predicted"/>
<evidence type="ECO:0000313" key="2">
    <source>
        <dbReference type="EMBL" id="MDF0708484.1"/>
    </source>
</evidence>
<reference evidence="2 3" key="1">
    <citation type="submission" date="2023-03" db="EMBL/GenBank/DDBJ databases">
        <title>Muricauda XX sp. nov. and Muricauda XXX sp. nov., two novel species isolated from Okinawa Trough.</title>
        <authorList>
            <person name="Cao W."/>
            <person name="Deng X."/>
        </authorList>
    </citation>
    <scope>NUCLEOTIDE SEQUENCE [LARGE SCALE GENOMIC DNA]</scope>
    <source>
        <strain evidence="2 3">81s02</strain>
    </source>
</reference>
<feature type="transmembrane region" description="Helical" evidence="1">
    <location>
        <begin position="7"/>
        <end position="28"/>
    </location>
</feature>
<evidence type="ECO:0000313" key="3">
    <source>
        <dbReference type="Proteomes" id="UP001217083"/>
    </source>
</evidence>
<name>A0ABT5XRF6_9FLAO</name>
<dbReference type="EMBL" id="JARFVA010000005">
    <property type="protein sequence ID" value="MDF0708484.1"/>
    <property type="molecule type" value="Genomic_DNA"/>
</dbReference>
<protein>
    <submittedName>
        <fullName evidence="2">Uncharacterized protein</fullName>
    </submittedName>
</protein>